<keyword evidence="8" id="KW-1185">Reference proteome</keyword>
<reference evidence="8" key="1">
    <citation type="submission" date="2018-06" db="EMBL/GenBank/DDBJ databases">
        <title>Genome assembly of Danube salmon.</title>
        <authorList>
            <person name="Macqueen D.J."/>
            <person name="Gundappa M.K."/>
        </authorList>
    </citation>
    <scope>NUCLEOTIDE SEQUENCE [LARGE SCALE GENOMIC DNA]</scope>
</reference>
<dbReference type="PANTHER" id="PTHR23183:SF0">
    <property type="entry name" value="NUCLEOLAR PROTEIN 14"/>
    <property type="match status" value="1"/>
</dbReference>
<dbReference type="GO" id="GO:0032040">
    <property type="term" value="C:small-subunit processome"/>
    <property type="evidence" value="ECO:0007669"/>
    <property type="project" value="InterPro"/>
</dbReference>
<evidence type="ECO:0000256" key="4">
    <source>
        <dbReference type="ARBA" id="ARBA00022552"/>
    </source>
</evidence>
<evidence type="ECO:0000256" key="1">
    <source>
        <dbReference type="ARBA" id="ARBA00004604"/>
    </source>
</evidence>
<dbReference type="STRING" id="62062.ENSHHUP00000052301"/>
<evidence type="ECO:0000256" key="3">
    <source>
        <dbReference type="ARBA" id="ARBA00022517"/>
    </source>
</evidence>
<keyword evidence="4" id="KW-0698">rRNA processing</keyword>
<comment type="function">
    <text evidence="6">Involved in nucleolar processing of pre-18S ribosomal RNA. Has a role in the nuclear export of 40S pre-ribosomal subunit to the cytoplasm.</text>
</comment>
<evidence type="ECO:0000313" key="8">
    <source>
        <dbReference type="Proteomes" id="UP000314982"/>
    </source>
</evidence>
<dbReference type="GO" id="GO:0030692">
    <property type="term" value="C:Noc4p-Nop14p complex"/>
    <property type="evidence" value="ECO:0007669"/>
    <property type="project" value="TreeGrafter"/>
</dbReference>
<accession>A0A4W5NJX8</accession>
<dbReference type="PANTHER" id="PTHR23183">
    <property type="entry name" value="NOP14"/>
    <property type="match status" value="1"/>
</dbReference>
<reference evidence="7" key="2">
    <citation type="submission" date="2025-08" db="UniProtKB">
        <authorList>
            <consortium name="Ensembl"/>
        </authorList>
    </citation>
    <scope>IDENTIFICATION</scope>
</reference>
<name>A0A4W5NJX8_9TELE</name>
<comment type="similarity">
    <text evidence="2">Belongs to the NOP14 family.</text>
</comment>
<dbReference type="InterPro" id="IPR007276">
    <property type="entry name" value="Nop14"/>
</dbReference>
<dbReference type="GO" id="GO:0030490">
    <property type="term" value="P:maturation of SSU-rRNA"/>
    <property type="evidence" value="ECO:0007669"/>
    <property type="project" value="TreeGrafter"/>
</dbReference>
<reference evidence="7" key="3">
    <citation type="submission" date="2025-09" db="UniProtKB">
        <authorList>
            <consortium name="Ensembl"/>
        </authorList>
    </citation>
    <scope>IDENTIFICATION</scope>
</reference>
<dbReference type="AlphaFoldDB" id="A0A4W5NJX8"/>
<comment type="subcellular location">
    <subcellularLocation>
        <location evidence="1">Nucleus</location>
        <location evidence="1">Nucleolus</location>
    </subcellularLocation>
</comment>
<proteinExistence type="inferred from homology"/>
<keyword evidence="5" id="KW-0539">Nucleus</keyword>
<organism evidence="7 8">
    <name type="scientific">Hucho hucho</name>
    <name type="common">huchen</name>
    <dbReference type="NCBI Taxonomy" id="62062"/>
    <lineage>
        <taxon>Eukaryota</taxon>
        <taxon>Metazoa</taxon>
        <taxon>Chordata</taxon>
        <taxon>Craniata</taxon>
        <taxon>Vertebrata</taxon>
        <taxon>Euteleostomi</taxon>
        <taxon>Actinopterygii</taxon>
        <taxon>Neopterygii</taxon>
        <taxon>Teleostei</taxon>
        <taxon>Protacanthopterygii</taxon>
        <taxon>Salmoniformes</taxon>
        <taxon>Salmonidae</taxon>
        <taxon>Salmoninae</taxon>
        <taxon>Hucho</taxon>
    </lineage>
</organism>
<protein>
    <submittedName>
        <fullName evidence="7">Uncharacterized protein</fullName>
    </submittedName>
</protein>
<evidence type="ECO:0000313" key="7">
    <source>
        <dbReference type="Ensembl" id="ENSHHUP00000052301.1"/>
    </source>
</evidence>
<dbReference type="Ensembl" id="ENSHHUT00000054142.1">
    <property type="protein sequence ID" value="ENSHHUP00000052301.1"/>
    <property type="gene ID" value="ENSHHUG00000031457.1"/>
</dbReference>
<sequence>MHGLCQLFPEAASKAMQTALGENAQFGGGTGGQVSGRLPSPRYDNLPEDNSAAVPHLRLPSPPQPYCTSARPSPRLSLATCLDLLKRCSSLYRELTSCSHIFQPISILLSKHRPVKTCPTALQEDHGEVLGAISGSQTSRPPLVFEKKKPIPLKLFTPKIVEAGLLEEAREHEEGEVKPQV</sequence>
<evidence type="ECO:0000256" key="5">
    <source>
        <dbReference type="ARBA" id="ARBA00023242"/>
    </source>
</evidence>
<evidence type="ECO:0000256" key="2">
    <source>
        <dbReference type="ARBA" id="ARBA00007466"/>
    </source>
</evidence>
<dbReference type="Proteomes" id="UP000314982">
    <property type="component" value="Unassembled WGS sequence"/>
</dbReference>
<keyword evidence="3" id="KW-0690">Ribosome biogenesis</keyword>
<dbReference type="Pfam" id="PF04147">
    <property type="entry name" value="Nop14"/>
    <property type="match status" value="1"/>
</dbReference>
<evidence type="ECO:0000256" key="6">
    <source>
        <dbReference type="ARBA" id="ARBA00024695"/>
    </source>
</evidence>